<sequence length="149" mass="16178">MNFRKILIAVDNSTCAEKAAKSGYELAKTFDAEVALANIIEPIPATINQDLTIAPVFLETYDNSEEHSHVLLEELEKTYSGGVKTTYLSVIDSAAHGIINQAEEWGADLIVIGTYGRSGLYHFLMGSVAEHVARKSACPVLIIPNKAEV</sequence>
<dbReference type="RefSeq" id="WP_090559579.1">
    <property type="nucleotide sequence ID" value="NZ_FNRA01000013.1"/>
</dbReference>
<evidence type="ECO:0000256" key="1">
    <source>
        <dbReference type="ARBA" id="ARBA00008791"/>
    </source>
</evidence>
<reference evidence="3 4" key="1">
    <citation type="submission" date="2016-10" db="EMBL/GenBank/DDBJ databases">
        <authorList>
            <person name="de Groot N.N."/>
        </authorList>
    </citation>
    <scope>NUCLEOTIDE SEQUENCE [LARGE SCALE GENOMIC DNA]</scope>
    <source>
        <strain evidence="3 4">DSM 19033</strain>
    </source>
</reference>
<evidence type="ECO:0000313" key="4">
    <source>
        <dbReference type="Proteomes" id="UP000198850"/>
    </source>
</evidence>
<name>A0A1H4H507_9SPHI</name>
<evidence type="ECO:0000313" key="3">
    <source>
        <dbReference type="EMBL" id="SEB16816.1"/>
    </source>
</evidence>
<dbReference type="AlphaFoldDB" id="A0A1H4H507"/>
<dbReference type="InterPro" id="IPR006016">
    <property type="entry name" value="UspA"/>
</dbReference>
<dbReference type="SUPFAM" id="SSF52402">
    <property type="entry name" value="Adenine nucleotide alpha hydrolases-like"/>
    <property type="match status" value="1"/>
</dbReference>
<feature type="domain" description="UspA" evidence="2">
    <location>
        <begin position="3"/>
        <end position="144"/>
    </location>
</feature>
<gene>
    <name evidence="3" type="ORF">SAMN05443550_113101</name>
</gene>
<keyword evidence="4" id="KW-1185">Reference proteome</keyword>
<dbReference type="PANTHER" id="PTHR46268">
    <property type="entry name" value="STRESS RESPONSE PROTEIN NHAX"/>
    <property type="match status" value="1"/>
</dbReference>
<dbReference type="PRINTS" id="PR01438">
    <property type="entry name" value="UNVRSLSTRESS"/>
</dbReference>
<dbReference type="Pfam" id="PF00582">
    <property type="entry name" value="Usp"/>
    <property type="match status" value="1"/>
</dbReference>
<comment type="similarity">
    <text evidence="1">Belongs to the universal stress protein A family.</text>
</comment>
<dbReference type="InterPro" id="IPR014729">
    <property type="entry name" value="Rossmann-like_a/b/a_fold"/>
</dbReference>
<dbReference type="EMBL" id="FNRA01000013">
    <property type="protein sequence ID" value="SEB16816.1"/>
    <property type="molecule type" value="Genomic_DNA"/>
</dbReference>
<dbReference type="CDD" id="cd00293">
    <property type="entry name" value="USP-like"/>
    <property type="match status" value="1"/>
</dbReference>
<dbReference type="Gene3D" id="3.40.50.620">
    <property type="entry name" value="HUPs"/>
    <property type="match status" value="1"/>
</dbReference>
<proteinExistence type="inferred from homology"/>
<accession>A0A1H4H507</accession>
<dbReference type="OrthoDB" id="9788959at2"/>
<dbReference type="Proteomes" id="UP000198850">
    <property type="component" value="Unassembled WGS sequence"/>
</dbReference>
<evidence type="ECO:0000259" key="2">
    <source>
        <dbReference type="Pfam" id="PF00582"/>
    </source>
</evidence>
<dbReference type="PANTHER" id="PTHR46268:SF6">
    <property type="entry name" value="UNIVERSAL STRESS PROTEIN UP12"/>
    <property type="match status" value="1"/>
</dbReference>
<protein>
    <submittedName>
        <fullName evidence="3">Nucleotide-binding universal stress protein, UspA family</fullName>
    </submittedName>
</protein>
<organism evidence="3 4">
    <name type="scientific">Pedobacter hartonius</name>
    <dbReference type="NCBI Taxonomy" id="425514"/>
    <lineage>
        <taxon>Bacteria</taxon>
        <taxon>Pseudomonadati</taxon>
        <taxon>Bacteroidota</taxon>
        <taxon>Sphingobacteriia</taxon>
        <taxon>Sphingobacteriales</taxon>
        <taxon>Sphingobacteriaceae</taxon>
        <taxon>Pedobacter</taxon>
    </lineage>
</organism>
<dbReference type="InterPro" id="IPR006015">
    <property type="entry name" value="Universal_stress_UspA"/>
</dbReference>
<dbReference type="STRING" id="425514.SAMN05443550_113101"/>